<dbReference type="PANTHER" id="PTHR47933">
    <property type="entry name" value="PENTATRICOPEPTIDE REPEAT-CONTAINING PROTEIN 1, MITOCHONDRIAL"/>
    <property type="match status" value="1"/>
</dbReference>
<evidence type="ECO:0000313" key="6">
    <source>
        <dbReference type="Proteomes" id="UP001140949"/>
    </source>
</evidence>
<dbReference type="InterPro" id="IPR002885">
    <property type="entry name" value="PPR_rpt"/>
</dbReference>
<keyword evidence="6" id="KW-1185">Reference proteome</keyword>
<keyword evidence="1" id="KW-0677">Repeat</keyword>
<dbReference type="Proteomes" id="UP001140949">
    <property type="component" value="Unassembled WGS sequence"/>
</dbReference>
<proteinExistence type="predicted"/>
<dbReference type="EMBL" id="JANAVB010017599">
    <property type="protein sequence ID" value="KAJ6830303.1"/>
    <property type="molecule type" value="Genomic_DNA"/>
</dbReference>
<reference evidence="4" key="1">
    <citation type="journal article" date="2023" name="GigaByte">
        <title>Genome assembly of the bearded iris, Iris pallida Lam.</title>
        <authorList>
            <person name="Bruccoleri R.E."/>
            <person name="Oakeley E.J."/>
            <person name="Faust A.M.E."/>
            <person name="Altorfer M."/>
            <person name="Dessus-Babus S."/>
            <person name="Burckhardt D."/>
            <person name="Oertli M."/>
            <person name="Naumann U."/>
            <person name="Petersen F."/>
            <person name="Wong J."/>
        </authorList>
    </citation>
    <scope>NUCLEOTIDE SEQUENCE</scope>
    <source>
        <strain evidence="4">GSM-AAB239-AS_SAM_17_03QT</strain>
    </source>
</reference>
<gene>
    <name evidence="3" type="ORF">M6B38_245315</name>
    <name evidence="4" type="ORF">M6B38_353650</name>
    <name evidence="5" type="ORF">M6B38_353655</name>
</gene>
<dbReference type="EMBL" id="JANAVB010044568">
    <property type="protein sequence ID" value="KAJ6791212.1"/>
    <property type="molecule type" value="Genomic_DNA"/>
</dbReference>
<evidence type="ECO:0000256" key="1">
    <source>
        <dbReference type="ARBA" id="ARBA00022737"/>
    </source>
</evidence>
<evidence type="ECO:0000313" key="5">
    <source>
        <dbReference type="EMBL" id="KAJ6830303.1"/>
    </source>
</evidence>
<dbReference type="NCBIfam" id="TIGR00756">
    <property type="entry name" value="PPR"/>
    <property type="match status" value="5"/>
</dbReference>
<organism evidence="4 6">
    <name type="scientific">Iris pallida</name>
    <name type="common">Sweet iris</name>
    <dbReference type="NCBI Taxonomy" id="29817"/>
    <lineage>
        <taxon>Eukaryota</taxon>
        <taxon>Viridiplantae</taxon>
        <taxon>Streptophyta</taxon>
        <taxon>Embryophyta</taxon>
        <taxon>Tracheophyta</taxon>
        <taxon>Spermatophyta</taxon>
        <taxon>Magnoliopsida</taxon>
        <taxon>Liliopsida</taxon>
        <taxon>Asparagales</taxon>
        <taxon>Iridaceae</taxon>
        <taxon>Iridoideae</taxon>
        <taxon>Irideae</taxon>
        <taxon>Iris</taxon>
    </lineage>
</organism>
<dbReference type="EMBL" id="JANAVB010017599">
    <property type="protein sequence ID" value="KAJ6830302.1"/>
    <property type="molecule type" value="Genomic_DNA"/>
</dbReference>
<dbReference type="PANTHER" id="PTHR47933:SF45">
    <property type="entry name" value="PENTACOTRIPEPTIDE-REPEAT REGION OF PRORP DOMAIN-CONTAINING PROTEIN"/>
    <property type="match status" value="1"/>
</dbReference>
<dbReference type="InterPro" id="IPR011990">
    <property type="entry name" value="TPR-like_helical_dom_sf"/>
</dbReference>
<accession>A0AAX6GP58</accession>
<evidence type="ECO:0000313" key="3">
    <source>
        <dbReference type="EMBL" id="KAJ6791212.1"/>
    </source>
</evidence>
<protein>
    <submittedName>
        <fullName evidence="4">Pentatricopeptide repeat-containing protein</fullName>
    </submittedName>
</protein>
<dbReference type="GO" id="GO:0003729">
    <property type="term" value="F:mRNA binding"/>
    <property type="evidence" value="ECO:0007669"/>
    <property type="project" value="TreeGrafter"/>
</dbReference>
<dbReference type="Pfam" id="PF13041">
    <property type="entry name" value="PPR_2"/>
    <property type="match status" value="2"/>
</dbReference>
<evidence type="ECO:0000313" key="4">
    <source>
        <dbReference type="EMBL" id="KAJ6830302.1"/>
    </source>
</evidence>
<evidence type="ECO:0000256" key="2">
    <source>
        <dbReference type="PROSITE-ProRule" id="PRU00708"/>
    </source>
</evidence>
<dbReference type="AlphaFoldDB" id="A0AAX6GP58"/>
<dbReference type="InterPro" id="IPR051240">
    <property type="entry name" value="Mito_RNA-Proc/Resp"/>
</dbReference>
<feature type="repeat" description="PPR" evidence="2">
    <location>
        <begin position="175"/>
        <end position="209"/>
    </location>
</feature>
<name>A0AAX6GP58_IRIPA</name>
<reference evidence="4" key="2">
    <citation type="submission" date="2023-04" db="EMBL/GenBank/DDBJ databases">
        <authorList>
            <person name="Bruccoleri R.E."/>
            <person name="Oakeley E.J."/>
            <person name="Faust A.-M."/>
            <person name="Dessus-Babus S."/>
            <person name="Altorfer M."/>
            <person name="Burckhardt D."/>
            <person name="Oertli M."/>
            <person name="Naumann U."/>
            <person name="Petersen F."/>
            <person name="Wong J."/>
        </authorList>
    </citation>
    <scope>NUCLEOTIDE SEQUENCE</scope>
    <source>
        <strain evidence="4">GSM-AAB239-AS_SAM_17_03QT</strain>
        <tissue evidence="4">Leaf</tissue>
    </source>
</reference>
<dbReference type="Pfam" id="PF01535">
    <property type="entry name" value="PPR"/>
    <property type="match status" value="1"/>
</dbReference>
<feature type="repeat" description="PPR" evidence="2">
    <location>
        <begin position="54"/>
        <end position="88"/>
    </location>
</feature>
<comment type="caution">
    <text evidence="4">The sequence shown here is derived from an EMBL/GenBank/DDBJ whole genome shotgun (WGS) entry which is preliminary data.</text>
</comment>
<feature type="repeat" description="PPR" evidence="2">
    <location>
        <begin position="19"/>
        <end position="53"/>
    </location>
</feature>
<feature type="repeat" description="PPR" evidence="2">
    <location>
        <begin position="89"/>
        <end position="123"/>
    </location>
</feature>
<dbReference type="Pfam" id="PF12854">
    <property type="entry name" value="PPR_1"/>
    <property type="match status" value="1"/>
</dbReference>
<sequence>MEAAFRLKEEMVEKGVSPDAFMHSSLIRGLCEANRLDDAYDLFKEMLDLGLRPDEFTYTTLIHGHCKQGDVKKALLLHDEMVKKGILPDVVTYNVLINGLSKIGRMKEARRLLFRLYYEEQVPDKITYDTLVDCCDKVELKSVVSLVKSFCMQGLMDEADRVFDSIEERTGMKPNEAAYNVLIHGHCRGGNVRKALSLYKEMMEQDFVPSAISTISLIRGLSDEGMSVEVNQVIHKLMASCLLSDAETSKILVEVNHKDGNMEAVLDVLTEMAKDGLLPASG</sequence>
<dbReference type="PROSITE" id="PS51375">
    <property type="entry name" value="PPR"/>
    <property type="match status" value="4"/>
</dbReference>
<dbReference type="Gene3D" id="1.25.40.10">
    <property type="entry name" value="Tetratricopeptide repeat domain"/>
    <property type="match status" value="2"/>
</dbReference>